<dbReference type="AlphaFoldDB" id="A0A084JCW8"/>
<dbReference type="eggNOG" id="ENOG50337HU">
    <property type="taxonomic scope" value="Bacteria"/>
</dbReference>
<reference evidence="1 2" key="1">
    <citation type="submission" date="2014-07" db="EMBL/GenBank/DDBJ databases">
        <title>Draft genome of Clostridium sulfidigenes 113A isolated from sediments associated with methane hydrate from Krishna Godavari basin.</title>
        <authorList>
            <person name="Honkalas V.S."/>
            <person name="Dabir A.P."/>
            <person name="Arora P."/>
            <person name="Dhakephalkar P.K."/>
        </authorList>
    </citation>
    <scope>NUCLEOTIDE SEQUENCE [LARGE SCALE GENOMIC DNA]</scope>
    <source>
        <strain evidence="1 2">113A</strain>
    </source>
</reference>
<comment type="caution">
    <text evidence="1">The sequence shown here is derived from an EMBL/GenBank/DDBJ whole genome shotgun (WGS) entry which is preliminary data.</text>
</comment>
<keyword evidence="2" id="KW-1185">Reference proteome</keyword>
<accession>A0A084JCW8</accession>
<protein>
    <submittedName>
        <fullName evidence="1">Uncharacterized protein</fullName>
    </submittedName>
</protein>
<sequence>MNNLLHPVNENKFKEIVNIRFNNINEGFNNYKSAMLKSKTLEDAEENIIKFMEEVIILNGEDNSFVDLYFSTLEKEDKERLIGLLEEKDKEIMESIKDTLQGDTIYFKLTKDIIPFITRLSTREVLFCTVYFTKYPFTIWGNYNKKFPCFYKADKVLDLYTNIAKECDVEVIV</sequence>
<dbReference type="STRING" id="318464.IO99_07935"/>
<proteinExistence type="predicted"/>
<gene>
    <name evidence="1" type="ORF">IO99_07935</name>
</gene>
<dbReference type="EMBL" id="JPMD01000017">
    <property type="protein sequence ID" value="KEZ86802.1"/>
    <property type="molecule type" value="Genomic_DNA"/>
</dbReference>
<evidence type="ECO:0000313" key="1">
    <source>
        <dbReference type="EMBL" id="KEZ86802.1"/>
    </source>
</evidence>
<dbReference type="RefSeq" id="WP_035132050.1">
    <property type="nucleotide sequence ID" value="NZ_JPMD01000017.1"/>
</dbReference>
<organism evidence="1 2">
    <name type="scientific">Clostridium sulfidigenes</name>
    <dbReference type="NCBI Taxonomy" id="318464"/>
    <lineage>
        <taxon>Bacteria</taxon>
        <taxon>Bacillati</taxon>
        <taxon>Bacillota</taxon>
        <taxon>Clostridia</taxon>
        <taxon>Eubacteriales</taxon>
        <taxon>Clostridiaceae</taxon>
        <taxon>Clostridium</taxon>
    </lineage>
</organism>
<evidence type="ECO:0000313" key="2">
    <source>
        <dbReference type="Proteomes" id="UP000028542"/>
    </source>
</evidence>
<dbReference type="Proteomes" id="UP000028542">
    <property type="component" value="Unassembled WGS sequence"/>
</dbReference>
<name>A0A084JCW8_9CLOT</name>